<name>A0A0B3BHC6_9PSED</name>
<reference evidence="3 4" key="1">
    <citation type="submission" date="2014-11" db="EMBL/GenBank/DDBJ databases">
        <title>Genome sequence of Pseudomonas tuomuerensis JCM 14085.</title>
        <authorList>
            <person name="Shin S.-K."/>
            <person name="Yi H."/>
        </authorList>
    </citation>
    <scope>NUCLEOTIDE SEQUENCE [LARGE SCALE GENOMIC DNA]</scope>
    <source>
        <strain evidence="3 4">JCM 14085</strain>
    </source>
</reference>
<sequence length="603" mass="66909">MYIRLVISALALALALPAHAAPVALVRDYTYRASENDSKVSARKAALQQLQALAIEEVGVQVQASLDSTERLDGETFSRTVQNNIQSFAQALTRTRILEEQWDGEHFFLKAEIEVDPDGLGKQLRGLQKGTSTDPCAAKAAEYQTLGKKLPGAQRTAELLALSLSVPFDYDCHRWQYDLAPALIRGQHPLPGYRDYLFAQSKSVRPEETELVLPLAIDAALRQSELSATEWQQVVEGLARVRPTYLPRSLAPLSNHTRSQKADARPAPGHRQPAERLAEQIEQLLSLAGAGRLATPPMSRGELAHELYRIIRHNQPLLAAELLAREAPTISRPDLLLKNVAEAFLRSTPLEPEGGHGKALDRLLTRLDHDWQGLQRQPLQDVHQLLRSLDARNEAGTQQIIDRHRTLFANTLTTYPHVDALTRDRLFIRYQLPGSTACTPAECARQLFSDEGAFEASVLLLAHGAQAGSQQAEVVRKLERLRVQRTGYRRIETKANLITFLTRHGRADAQTVALMIQLLGDLDDGDFPRQSRQALVAFYPGSLDALLQAFPSQERLVQQRILEVLGEMPADARIQAFLRGLAGETPHLRFAIEDALAAQVGKS</sequence>
<comment type="caution">
    <text evidence="3">The sequence shown here is derived from an EMBL/GenBank/DDBJ whole genome shotgun (WGS) entry which is preliminary data.</text>
</comment>
<gene>
    <name evidence="3" type="ORF">PT85_15510</name>
</gene>
<organism evidence="3 4">
    <name type="scientific">Pseudomonas flexibilis</name>
    <dbReference type="NCBI Taxonomy" id="706570"/>
    <lineage>
        <taxon>Bacteria</taxon>
        <taxon>Pseudomonadati</taxon>
        <taxon>Pseudomonadota</taxon>
        <taxon>Gammaproteobacteria</taxon>
        <taxon>Pseudomonadales</taxon>
        <taxon>Pseudomonadaceae</taxon>
        <taxon>Pseudomonas</taxon>
    </lineage>
</organism>
<accession>A0A0B3BHC6</accession>
<keyword evidence="4" id="KW-1185">Reference proteome</keyword>
<dbReference type="AlphaFoldDB" id="A0A0B3BHC6"/>
<dbReference type="RefSeq" id="WP_039607161.1">
    <property type="nucleotide sequence ID" value="NZ_FMUP01000004.1"/>
</dbReference>
<evidence type="ECO:0000256" key="1">
    <source>
        <dbReference type="SAM" id="MobiDB-lite"/>
    </source>
</evidence>
<dbReference type="STRING" id="706570.PT85_15510"/>
<keyword evidence="2" id="KW-0732">Signal</keyword>
<evidence type="ECO:0000256" key="2">
    <source>
        <dbReference type="SAM" id="SignalP"/>
    </source>
</evidence>
<dbReference type="OrthoDB" id="6120455at2"/>
<evidence type="ECO:0008006" key="5">
    <source>
        <dbReference type="Google" id="ProtNLM"/>
    </source>
</evidence>
<dbReference type="Proteomes" id="UP000030980">
    <property type="component" value="Unassembled WGS sequence"/>
</dbReference>
<feature type="chain" id="PRO_5002097671" description="HEAT repeat domain-containing protein" evidence="2">
    <location>
        <begin position="21"/>
        <end position="603"/>
    </location>
</feature>
<feature type="region of interest" description="Disordered" evidence="1">
    <location>
        <begin position="250"/>
        <end position="271"/>
    </location>
</feature>
<evidence type="ECO:0000313" key="4">
    <source>
        <dbReference type="Proteomes" id="UP000030980"/>
    </source>
</evidence>
<dbReference type="EMBL" id="JTAK01000006">
    <property type="protein sequence ID" value="KHO63888.1"/>
    <property type="molecule type" value="Genomic_DNA"/>
</dbReference>
<feature type="signal peptide" evidence="2">
    <location>
        <begin position="1"/>
        <end position="20"/>
    </location>
</feature>
<protein>
    <recommendedName>
        <fullName evidence="5">HEAT repeat domain-containing protein</fullName>
    </recommendedName>
</protein>
<evidence type="ECO:0000313" key="3">
    <source>
        <dbReference type="EMBL" id="KHO63888.1"/>
    </source>
</evidence>
<proteinExistence type="predicted"/>